<feature type="transmembrane region" description="Helical" evidence="1">
    <location>
        <begin position="57"/>
        <end position="82"/>
    </location>
</feature>
<dbReference type="EMBL" id="JJPS01000132">
    <property type="protein sequence ID" value="KKG89017.1"/>
    <property type="molecule type" value="Genomic_DNA"/>
</dbReference>
<feature type="transmembrane region" description="Helical" evidence="1">
    <location>
        <begin position="286"/>
        <end position="303"/>
    </location>
</feature>
<keyword evidence="1" id="KW-1133">Transmembrane helix</keyword>
<dbReference type="AlphaFoldDB" id="A0A0F8IH39"/>
<evidence type="ECO:0000313" key="2">
    <source>
        <dbReference type="EMBL" id="KKG88560.1"/>
    </source>
</evidence>
<evidence type="ECO:0000256" key="1">
    <source>
        <dbReference type="SAM" id="Phobius"/>
    </source>
</evidence>
<evidence type="ECO:0000313" key="3">
    <source>
        <dbReference type="EMBL" id="KKG89017.1"/>
    </source>
</evidence>
<evidence type="ECO:0000313" key="4">
    <source>
        <dbReference type="EMBL" id="KKH06668.1"/>
    </source>
</evidence>
<feature type="transmembrane region" description="Helical" evidence="1">
    <location>
        <begin position="94"/>
        <end position="116"/>
    </location>
</feature>
<comment type="caution">
    <text evidence="3">The sequence shown here is derived from an EMBL/GenBank/DDBJ whole genome shotgun (WGS) entry which is preliminary data.</text>
</comment>
<dbReference type="EMBL" id="JJPX01000148">
    <property type="protein sequence ID" value="KKH06668.1"/>
    <property type="molecule type" value="Genomic_DNA"/>
</dbReference>
<protein>
    <recommendedName>
        <fullName evidence="8">Glycosyltransferase RgtA/B/C/D-like domain-containing protein</fullName>
    </recommendedName>
</protein>
<feature type="transmembrane region" description="Helical" evidence="1">
    <location>
        <begin position="250"/>
        <end position="279"/>
    </location>
</feature>
<proteinExistence type="predicted"/>
<accession>A0A0F8IH39</accession>
<dbReference type="EMBL" id="JJPR01000047">
    <property type="protein sequence ID" value="KKG88560.1"/>
    <property type="molecule type" value="Genomic_DNA"/>
</dbReference>
<feature type="transmembrane region" description="Helical" evidence="1">
    <location>
        <begin position="221"/>
        <end position="238"/>
    </location>
</feature>
<feature type="transmembrane region" description="Helical" evidence="1">
    <location>
        <begin position="339"/>
        <end position="357"/>
    </location>
</feature>
<evidence type="ECO:0000313" key="7">
    <source>
        <dbReference type="Proteomes" id="UP000034950"/>
    </source>
</evidence>
<feature type="transmembrane region" description="Helical" evidence="1">
    <location>
        <begin position="12"/>
        <end position="30"/>
    </location>
</feature>
<keyword evidence="1" id="KW-0812">Transmembrane</keyword>
<feature type="transmembrane region" description="Helical" evidence="1">
    <location>
        <begin position="172"/>
        <end position="201"/>
    </location>
</feature>
<dbReference type="Proteomes" id="UP000034387">
    <property type="component" value="Unassembled WGS sequence"/>
</dbReference>
<evidence type="ECO:0008006" key="8">
    <source>
        <dbReference type="Google" id="ProtNLM"/>
    </source>
</evidence>
<evidence type="ECO:0000313" key="5">
    <source>
        <dbReference type="Proteomes" id="UP000034387"/>
    </source>
</evidence>
<keyword evidence="1" id="KW-0472">Membrane</keyword>
<reference evidence="5 6" key="1">
    <citation type="journal article" date="2015" name="ISME J.">
        <title>Genomic and phenotypic differentiation among Methanosarcina mazei populations from Columbia River sediment.</title>
        <authorList>
            <person name="Youngblut N.D."/>
            <person name="Wirth J.S."/>
            <person name="Henriksen J.R."/>
            <person name="Smith M."/>
            <person name="Simon H."/>
            <person name="Metcalf W.W."/>
            <person name="Whitaker R.J."/>
        </authorList>
    </citation>
    <scope>NUCLEOTIDE SEQUENCE [LARGE SCALE GENOMIC DNA]</scope>
    <source>
        <strain evidence="2 7">3.H.A.2.6</strain>
        <strain evidence="3 6">3.H.A.2.8</strain>
        <strain evidence="4 5">3.H.M.2.7</strain>
    </source>
</reference>
<name>A0A0F8IH39_METMZ</name>
<organism evidence="3 6">
    <name type="scientific">Methanosarcina mazei</name>
    <name type="common">Methanosarcina frisia</name>
    <dbReference type="NCBI Taxonomy" id="2209"/>
    <lineage>
        <taxon>Archaea</taxon>
        <taxon>Methanobacteriati</taxon>
        <taxon>Methanobacteriota</taxon>
        <taxon>Stenosarchaea group</taxon>
        <taxon>Methanomicrobia</taxon>
        <taxon>Methanosarcinales</taxon>
        <taxon>Methanosarcinaceae</taxon>
        <taxon>Methanosarcina</taxon>
    </lineage>
</organism>
<dbReference type="Proteomes" id="UP000034409">
    <property type="component" value="Unassembled WGS sequence"/>
</dbReference>
<dbReference type="PATRIC" id="fig|2209.44.peg.2147"/>
<dbReference type="Proteomes" id="UP000034950">
    <property type="component" value="Unassembled WGS sequence"/>
</dbReference>
<evidence type="ECO:0000313" key="6">
    <source>
        <dbReference type="Proteomes" id="UP000034409"/>
    </source>
</evidence>
<sequence>MLKYKVSQHKEGILLIMLTVLNIILRIPSIPHEKGADSFFIHSLANSISYFGHANWWVHWLSVFGYYPYSYASAIPFSLSGISQLTGIEMENTILLFCIALGLYSIFSAYLLAGVLYDNFLFKYSMAFFYSISQGIMFFTTWEISSRGPLIIFFPIFMYLIMKKFHYAKRLFLIFISSIFLFSIHHLAIILVPVILLYILFNVLQKLSLKNEAIKNKYTHFDYLYPILLITMLTFPFLNSSTTGIEGSRYSWIINSMIIVARFIGPMLFFAFGGLIYLITQKNKKFNIWYFLLMISMFVAFIYDQLYGIFVLQIYIIFLLTVGFNNILNLKKIKHSKSIQMLLIVILLSSVTFSSYYNHYRSGNSQDVWHMDEKTFTTGEWINNNIDKDKRVLFVTENQYRVRSIALQLNGSPILRGGTEGLTYGFIDKNSIKNLEKVSLTDSYFYSESPYKMTTRDIFQSENWYIQNKRINKIKEVYNQDYIVQSLSYFRLIGFYESEIDKIFSNGMLEIYDTRNI</sequence>
<gene>
    <name evidence="4" type="ORF">DU42_03875</name>
    <name evidence="2" type="ORF">DU57_09855</name>
    <name evidence="3" type="ORF">DU59_04720</name>
</gene>
<dbReference type="RefSeq" id="WP_052733661.1">
    <property type="nucleotide sequence ID" value="NZ_JJPR01000047.1"/>
</dbReference>
<feature type="transmembrane region" description="Helical" evidence="1">
    <location>
        <begin position="309"/>
        <end position="327"/>
    </location>
</feature>